<sequence>MLHTLAEVNAVAETLWPLSGTESWDAPGLLSGDPARTVSSIHLAVDAVADTVDEAVAAGADLLLVHHPLLLRGVTSVAEDRYKGALLATLIRADCALIAAHTNADVVESGTSAVFAQKLGLLDATPIVPSSSNPAHGLGRVGRLATPTTLGTLARELGDILPATASGIRVSGDFDAPVTTVALCGGAGDSLLSDPAVLAADVYITSDLRHHPASEARENAQLGSGPALIDVSHWASEWLWLETAAAELRESLPGVTVTVSDLRTDPWDFVVLQ</sequence>
<feature type="binding site" evidence="5">
    <location>
        <position position="105"/>
    </location>
    <ligand>
        <name>a divalent metal cation</name>
        <dbReference type="ChEBI" id="CHEBI:60240"/>
        <label>1</label>
    </ligand>
</feature>
<evidence type="ECO:0000313" key="7">
    <source>
        <dbReference type="Proteomes" id="UP000606922"/>
    </source>
</evidence>
<evidence type="ECO:0000313" key="6">
    <source>
        <dbReference type="EMBL" id="GGA97296.1"/>
    </source>
</evidence>
<accession>A0A916SF81</accession>
<evidence type="ECO:0000256" key="4">
    <source>
        <dbReference type="ARBA" id="ARBA00022723"/>
    </source>
</evidence>
<dbReference type="AlphaFoldDB" id="A0A916SF81"/>
<keyword evidence="4 5" id="KW-0479">Metal-binding</keyword>
<feature type="binding site" evidence="5">
    <location>
        <position position="233"/>
    </location>
    <ligand>
        <name>a divalent metal cation</name>
        <dbReference type="ChEBI" id="CHEBI:60240"/>
        <label>1</label>
    </ligand>
</feature>
<proteinExistence type="inferred from homology"/>
<evidence type="ECO:0000256" key="3">
    <source>
        <dbReference type="ARBA" id="ARBA00022112"/>
    </source>
</evidence>
<dbReference type="NCBIfam" id="TIGR00486">
    <property type="entry name" value="YbgI_SA1388"/>
    <property type="match status" value="1"/>
</dbReference>
<comment type="caution">
    <text evidence="6">The sequence shown here is derived from an EMBL/GenBank/DDBJ whole genome shotgun (WGS) entry which is preliminary data.</text>
</comment>
<feature type="binding site" evidence="5">
    <location>
        <position position="237"/>
    </location>
    <ligand>
        <name>a divalent metal cation</name>
        <dbReference type="ChEBI" id="CHEBI:60240"/>
        <label>1</label>
    </ligand>
</feature>
<evidence type="ECO:0000256" key="2">
    <source>
        <dbReference type="ARBA" id="ARBA00011643"/>
    </source>
</evidence>
<dbReference type="Proteomes" id="UP000606922">
    <property type="component" value="Unassembled WGS sequence"/>
</dbReference>
<evidence type="ECO:0000256" key="5">
    <source>
        <dbReference type="PIRSR" id="PIRSR602678-1"/>
    </source>
</evidence>
<comment type="similarity">
    <text evidence="1">Belongs to the GTP cyclohydrolase I type 2/NIF3 family.</text>
</comment>
<keyword evidence="7" id="KW-1185">Reference proteome</keyword>
<organism evidence="6 7">
    <name type="scientific">Conyzicola nivalis</name>
    <dbReference type="NCBI Taxonomy" id="1477021"/>
    <lineage>
        <taxon>Bacteria</taxon>
        <taxon>Bacillati</taxon>
        <taxon>Actinomycetota</taxon>
        <taxon>Actinomycetes</taxon>
        <taxon>Micrococcales</taxon>
        <taxon>Microbacteriaceae</taxon>
        <taxon>Conyzicola</taxon>
    </lineage>
</organism>
<protein>
    <recommendedName>
        <fullName evidence="3">GTP cyclohydrolase 1 type 2 homolog</fullName>
    </recommendedName>
</protein>
<dbReference type="SUPFAM" id="SSF102705">
    <property type="entry name" value="NIF3 (NGG1p interacting factor 3)-like"/>
    <property type="match status" value="1"/>
</dbReference>
<dbReference type="InterPro" id="IPR036069">
    <property type="entry name" value="DUF34/NIF3_sf"/>
</dbReference>
<dbReference type="PANTHER" id="PTHR13799">
    <property type="entry name" value="NGG1 INTERACTING FACTOR 3"/>
    <property type="match status" value="1"/>
</dbReference>
<dbReference type="FunFam" id="3.40.1390.30:FF:000001">
    <property type="entry name" value="GTP cyclohydrolase 1 type 2"/>
    <property type="match status" value="1"/>
</dbReference>
<dbReference type="GO" id="GO:0005737">
    <property type="term" value="C:cytoplasm"/>
    <property type="evidence" value="ECO:0007669"/>
    <property type="project" value="TreeGrafter"/>
</dbReference>
<dbReference type="EMBL" id="BMGB01000001">
    <property type="protein sequence ID" value="GGA97296.1"/>
    <property type="molecule type" value="Genomic_DNA"/>
</dbReference>
<dbReference type="Gene3D" id="3.40.1390.30">
    <property type="entry name" value="NIF3 (NGG1p interacting factor 3)-like"/>
    <property type="match status" value="2"/>
</dbReference>
<dbReference type="PANTHER" id="PTHR13799:SF14">
    <property type="entry name" value="GTP CYCLOHYDROLASE 1 TYPE 2 HOMOLOG"/>
    <property type="match status" value="1"/>
</dbReference>
<gene>
    <name evidence="6" type="ORF">GCM10010979_09700</name>
</gene>
<dbReference type="InterPro" id="IPR002678">
    <property type="entry name" value="DUF34/NIF3"/>
</dbReference>
<dbReference type="GO" id="GO:0046872">
    <property type="term" value="F:metal ion binding"/>
    <property type="evidence" value="ECO:0007669"/>
    <property type="project" value="UniProtKB-KW"/>
</dbReference>
<feature type="binding site" evidence="5">
    <location>
        <position position="66"/>
    </location>
    <ligand>
        <name>a divalent metal cation</name>
        <dbReference type="ChEBI" id="CHEBI:60240"/>
        <label>1</label>
    </ligand>
</feature>
<name>A0A916SF81_9MICO</name>
<dbReference type="Pfam" id="PF01784">
    <property type="entry name" value="DUF34_NIF3"/>
    <property type="match status" value="1"/>
</dbReference>
<evidence type="ECO:0000256" key="1">
    <source>
        <dbReference type="ARBA" id="ARBA00006964"/>
    </source>
</evidence>
<reference evidence="6" key="1">
    <citation type="journal article" date="2014" name="Int. J. Syst. Evol. Microbiol.">
        <title>Complete genome sequence of Corynebacterium casei LMG S-19264T (=DSM 44701T), isolated from a smear-ripened cheese.</title>
        <authorList>
            <consortium name="US DOE Joint Genome Institute (JGI-PGF)"/>
            <person name="Walter F."/>
            <person name="Albersmeier A."/>
            <person name="Kalinowski J."/>
            <person name="Ruckert C."/>
        </authorList>
    </citation>
    <scope>NUCLEOTIDE SEQUENCE</scope>
    <source>
        <strain evidence="6">CGMCC 1.12813</strain>
    </source>
</reference>
<comment type="subunit">
    <text evidence="2">Homohexamer.</text>
</comment>
<feature type="binding site" evidence="5">
    <location>
        <position position="67"/>
    </location>
    <ligand>
        <name>a divalent metal cation</name>
        <dbReference type="ChEBI" id="CHEBI:60240"/>
        <label>1</label>
    </ligand>
</feature>
<dbReference type="RefSeq" id="WP_188509550.1">
    <property type="nucleotide sequence ID" value="NZ_BMGB01000001.1"/>
</dbReference>
<reference evidence="6" key="2">
    <citation type="submission" date="2020-09" db="EMBL/GenBank/DDBJ databases">
        <authorList>
            <person name="Sun Q."/>
            <person name="Zhou Y."/>
        </authorList>
    </citation>
    <scope>NUCLEOTIDE SEQUENCE</scope>
    <source>
        <strain evidence="6">CGMCC 1.12813</strain>
    </source>
</reference>